<dbReference type="AlphaFoldDB" id="A0A7W8VCK4"/>
<comment type="caution">
    <text evidence="2">The sequence shown here is derived from an EMBL/GenBank/DDBJ whole genome shotgun (WGS) entry which is preliminary data.</text>
</comment>
<accession>A0A7W8VCK4</accession>
<name>A0A7W8VCK4_9ACTN</name>
<proteinExistence type="predicted"/>
<dbReference type="Pfam" id="PF12697">
    <property type="entry name" value="Abhydrolase_6"/>
    <property type="match status" value="1"/>
</dbReference>
<reference evidence="2 3" key="1">
    <citation type="submission" date="2020-08" db="EMBL/GenBank/DDBJ databases">
        <title>Sequencing the genomes of 1000 actinobacteria strains.</title>
        <authorList>
            <person name="Klenk H.-P."/>
        </authorList>
    </citation>
    <scope>NUCLEOTIDE SEQUENCE [LARGE SCALE GENOMIC DNA]</scope>
    <source>
        <strain evidence="2 3">DSM 44551</strain>
    </source>
</reference>
<dbReference type="RefSeq" id="WP_184390804.1">
    <property type="nucleotide sequence ID" value="NZ_BAAAJD010000007.1"/>
</dbReference>
<evidence type="ECO:0000313" key="2">
    <source>
        <dbReference type="EMBL" id="MBB5431292.1"/>
    </source>
</evidence>
<organism evidence="2 3">
    <name type="scientific">Nocardiopsis composta</name>
    <dbReference type="NCBI Taxonomy" id="157465"/>
    <lineage>
        <taxon>Bacteria</taxon>
        <taxon>Bacillati</taxon>
        <taxon>Actinomycetota</taxon>
        <taxon>Actinomycetes</taxon>
        <taxon>Streptosporangiales</taxon>
        <taxon>Nocardiopsidaceae</taxon>
        <taxon>Nocardiopsis</taxon>
    </lineage>
</organism>
<dbReference type="InterPro" id="IPR050228">
    <property type="entry name" value="Carboxylesterase_BioH"/>
</dbReference>
<gene>
    <name evidence="2" type="ORF">HDA36_001376</name>
</gene>
<dbReference type="PANTHER" id="PTHR43194">
    <property type="entry name" value="HYDROLASE ALPHA/BETA FOLD FAMILY"/>
    <property type="match status" value="1"/>
</dbReference>
<protein>
    <recommendedName>
        <fullName evidence="1">AB hydrolase-1 domain-containing protein</fullName>
    </recommendedName>
</protein>
<dbReference type="InterPro" id="IPR000073">
    <property type="entry name" value="AB_hydrolase_1"/>
</dbReference>
<keyword evidence="3" id="KW-1185">Reference proteome</keyword>
<dbReference type="PANTHER" id="PTHR43194:SF2">
    <property type="entry name" value="PEROXISOMAL MEMBRANE PROTEIN LPX1"/>
    <property type="match status" value="1"/>
</dbReference>
<dbReference type="Proteomes" id="UP000572635">
    <property type="component" value="Unassembled WGS sequence"/>
</dbReference>
<dbReference type="InterPro" id="IPR029058">
    <property type="entry name" value="AB_hydrolase_fold"/>
</dbReference>
<evidence type="ECO:0000313" key="3">
    <source>
        <dbReference type="Proteomes" id="UP000572635"/>
    </source>
</evidence>
<dbReference type="SUPFAM" id="SSF53474">
    <property type="entry name" value="alpha/beta-Hydrolases"/>
    <property type="match status" value="1"/>
</dbReference>
<dbReference type="EMBL" id="JACHDB010000001">
    <property type="protein sequence ID" value="MBB5431292.1"/>
    <property type="molecule type" value="Genomic_DNA"/>
</dbReference>
<dbReference type="Gene3D" id="3.40.50.1820">
    <property type="entry name" value="alpha/beta hydrolase"/>
    <property type="match status" value="1"/>
</dbReference>
<dbReference type="GO" id="GO:0003824">
    <property type="term" value="F:catalytic activity"/>
    <property type="evidence" value="ECO:0007669"/>
    <property type="project" value="UniProtKB-ARBA"/>
</dbReference>
<feature type="domain" description="AB hydrolase-1" evidence="1">
    <location>
        <begin position="37"/>
        <end position="258"/>
    </location>
</feature>
<evidence type="ECO:0000259" key="1">
    <source>
        <dbReference type="Pfam" id="PF12697"/>
    </source>
</evidence>
<sequence length="267" mass="27861">MGRVTSRDGTSIAYDLHGDGPPLILVGGGLDDGAENVPLAAEMAGRFGVYNYARRGRGGSGDTFPYSVQREIEDLEALIAEAGGAAYLHGVSSGGALALEAAAAGLRIDKVSVYEVPYAIADGLAAQWRTYRERLDTVLAEGRRDDAVVLFMQLAGASEKVIAEAKESPVWPGLEGLAHTLAYDAACLGDGRPPAPRFAKITQPVLVATGDSGGDPNMSGLPDDFLGRAANAIAASIPHARRVSIPGQPHVADPKAIAPLLTRFFEE</sequence>